<protein>
    <recommendedName>
        <fullName evidence="1">Carrier domain-containing protein</fullName>
    </recommendedName>
</protein>
<dbReference type="RefSeq" id="WP_013034844.1">
    <property type="nucleotide sequence ID" value="NC_013961.1"/>
</dbReference>
<dbReference type="EMBL" id="FN434113">
    <property type="protein sequence ID" value="CBA19746.1"/>
    <property type="molecule type" value="Genomic_DNA"/>
</dbReference>
<organism evidence="2 3">
    <name type="scientific">Erwinia amylovora (strain CFBP1430)</name>
    <dbReference type="NCBI Taxonomy" id="665029"/>
    <lineage>
        <taxon>Bacteria</taxon>
        <taxon>Pseudomonadati</taxon>
        <taxon>Pseudomonadota</taxon>
        <taxon>Gammaproteobacteria</taxon>
        <taxon>Enterobacterales</taxon>
        <taxon>Erwiniaceae</taxon>
        <taxon>Erwinia</taxon>
    </lineage>
</organism>
<dbReference type="STRING" id="665029.EAMY_0796"/>
<dbReference type="InterPro" id="IPR036736">
    <property type="entry name" value="ACP-like_sf"/>
</dbReference>
<proteinExistence type="predicted"/>
<dbReference type="eggNOG" id="COG0236">
    <property type="taxonomic scope" value="Bacteria"/>
</dbReference>
<dbReference type="Pfam" id="PF00550">
    <property type="entry name" value="PP-binding"/>
    <property type="match status" value="1"/>
</dbReference>
<dbReference type="GeneID" id="97605118"/>
<dbReference type="HOGENOM" id="CLU_173904_0_0_6"/>
<dbReference type="Gene3D" id="1.10.1200.10">
    <property type="entry name" value="ACP-like"/>
    <property type="match status" value="1"/>
</dbReference>
<feature type="domain" description="Carrier" evidence="1">
    <location>
        <begin position="8"/>
        <end position="80"/>
    </location>
</feature>
<name>D4HX55_ERWAC</name>
<dbReference type="InterPro" id="IPR009081">
    <property type="entry name" value="PP-bd_ACP"/>
</dbReference>
<gene>
    <name evidence="2" type="ordered locus">EAMY_0796</name>
</gene>
<reference evidence="2 3" key="1">
    <citation type="journal article" date="2010" name="Mol. Plant Microbe Interact.">
        <title>Complete genome sequence of the fire blight pathogen Erwinia amylovora CFBP 1430 and comparison to other Erwinia spp.</title>
        <authorList>
            <person name="Smits T.H."/>
            <person name="Rezzonico F."/>
            <person name="Kamber T."/>
            <person name="Blom J."/>
            <person name="Goesmann A."/>
            <person name="Frey J.E."/>
            <person name="Duffy B."/>
        </authorList>
    </citation>
    <scope>NUCLEOTIDE SEQUENCE [LARGE SCALE GENOMIC DNA]</scope>
    <source>
        <strain evidence="3">CFBP1430</strain>
    </source>
</reference>
<evidence type="ECO:0000313" key="3">
    <source>
        <dbReference type="Proteomes" id="UP000001841"/>
    </source>
</evidence>
<sequence>MSFSEIDENALQIVYDLVFQVNGMLPHCIRPQYSLITDLGMDSVELVDFLVRLEECGIVIKDSQISAELTVGEIAGMLKN</sequence>
<dbReference type="PATRIC" id="fig|665029.3.peg.793"/>
<evidence type="ECO:0000259" key="1">
    <source>
        <dbReference type="PROSITE" id="PS50075"/>
    </source>
</evidence>
<dbReference type="PROSITE" id="PS50075">
    <property type="entry name" value="CARRIER"/>
    <property type="match status" value="1"/>
</dbReference>
<dbReference type="Proteomes" id="UP000001841">
    <property type="component" value="Chromosome"/>
</dbReference>
<dbReference type="KEGG" id="eam:EAMY_0796"/>
<dbReference type="SUPFAM" id="SSF47336">
    <property type="entry name" value="ACP-like"/>
    <property type="match status" value="1"/>
</dbReference>
<dbReference type="AlphaFoldDB" id="D4HX55"/>
<evidence type="ECO:0000313" key="2">
    <source>
        <dbReference type="EMBL" id="CBA19746.1"/>
    </source>
</evidence>
<accession>D4HX55</accession>